<comment type="similarity">
    <text evidence="1">Belongs to the ribosome association toxin RatA family.</text>
</comment>
<dbReference type="Gene3D" id="3.30.530.20">
    <property type="match status" value="1"/>
</dbReference>
<reference evidence="3 4" key="1">
    <citation type="journal article" date="2015" name="Genome Announc.">
        <title>Complete Genome Sequence of Polypropylene Glycol- and Polyethylene Glycol-Degrading Sphingopyxis macrogoltabida Strain EY-1.</title>
        <authorList>
            <person name="Ohtsubo Y."/>
            <person name="Nagata Y."/>
            <person name="Numata M."/>
            <person name="Tsuchikane K."/>
            <person name="Hosoyama A."/>
            <person name="Yamazoe A."/>
            <person name="Tsuda M."/>
            <person name="Fujita N."/>
            <person name="Kawai F."/>
        </authorList>
    </citation>
    <scope>NUCLEOTIDE SEQUENCE [LARGE SCALE GENOMIC DNA]</scope>
    <source>
        <strain evidence="3 4">EY-1</strain>
    </source>
</reference>
<dbReference type="PANTHER" id="PTHR12901:SF10">
    <property type="entry name" value="COENZYME Q-BINDING PROTEIN COQ10, MITOCHONDRIAL"/>
    <property type="match status" value="1"/>
</dbReference>
<dbReference type="OrthoDB" id="9804759at2"/>
<sequence length="159" mass="18004">MPRHHESRVLPYSADQMFALVSDIAHYPDFLPWVIALRIRSESEEEAVADMIVGFKGLRESFSCRVHKQRPSDVSVSYIDGPMRHLSNEWHFEPTDDGGCRVDFMVDFSFRSRVFETLAGQMFDKALRKMIAAFEARADELYAAGRAISSDGRSASLPG</sequence>
<proteinExistence type="inferred from homology"/>
<gene>
    <name evidence="3" type="ORF">AN936_08875</name>
</gene>
<evidence type="ECO:0000313" key="3">
    <source>
        <dbReference type="EMBL" id="ALH80477.1"/>
    </source>
</evidence>
<dbReference type="Pfam" id="PF03364">
    <property type="entry name" value="Polyketide_cyc"/>
    <property type="match status" value="1"/>
</dbReference>
<dbReference type="InterPro" id="IPR005031">
    <property type="entry name" value="COQ10_START"/>
</dbReference>
<dbReference type="AlphaFoldDB" id="A0A0N9UWI9"/>
<dbReference type="InterPro" id="IPR044996">
    <property type="entry name" value="COQ10-like"/>
</dbReference>
<evidence type="ECO:0000256" key="1">
    <source>
        <dbReference type="ARBA" id="ARBA00008918"/>
    </source>
</evidence>
<evidence type="ECO:0000313" key="4">
    <source>
        <dbReference type="Proteomes" id="UP000058074"/>
    </source>
</evidence>
<protein>
    <submittedName>
        <fullName evidence="3">Cyclase</fullName>
    </submittedName>
</protein>
<accession>A0A0N9UWI9</accession>
<dbReference type="GO" id="GO:0048039">
    <property type="term" value="F:ubiquinone binding"/>
    <property type="evidence" value="ECO:0007669"/>
    <property type="project" value="InterPro"/>
</dbReference>
<dbReference type="RefSeq" id="WP_084758253.1">
    <property type="nucleotide sequence ID" value="NZ_CP012700.1"/>
</dbReference>
<organism evidence="3 4">
    <name type="scientific">Sphingopyxis macrogoltabida</name>
    <name type="common">Sphingomonas macrogoltabidus</name>
    <dbReference type="NCBI Taxonomy" id="33050"/>
    <lineage>
        <taxon>Bacteria</taxon>
        <taxon>Pseudomonadati</taxon>
        <taxon>Pseudomonadota</taxon>
        <taxon>Alphaproteobacteria</taxon>
        <taxon>Sphingomonadales</taxon>
        <taxon>Sphingomonadaceae</taxon>
        <taxon>Sphingopyxis</taxon>
    </lineage>
</organism>
<dbReference type="CDD" id="cd07813">
    <property type="entry name" value="COQ10p_like"/>
    <property type="match status" value="1"/>
</dbReference>
<dbReference type="KEGG" id="smag:AN936_08875"/>
<dbReference type="Proteomes" id="UP000058074">
    <property type="component" value="Chromosome"/>
</dbReference>
<dbReference type="SUPFAM" id="SSF55961">
    <property type="entry name" value="Bet v1-like"/>
    <property type="match status" value="1"/>
</dbReference>
<dbReference type="EMBL" id="CP012700">
    <property type="protein sequence ID" value="ALH80477.1"/>
    <property type="molecule type" value="Genomic_DNA"/>
</dbReference>
<dbReference type="GO" id="GO:0045333">
    <property type="term" value="P:cellular respiration"/>
    <property type="evidence" value="ECO:0007669"/>
    <property type="project" value="InterPro"/>
</dbReference>
<dbReference type="PANTHER" id="PTHR12901">
    <property type="entry name" value="SPERM PROTEIN HOMOLOG"/>
    <property type="match status" value="1"/>
</dbReference>
<feature type="domain" description="Coenzyme Q-binding protein COQ10 START" evidence="2">
    <location>
        <begin position="10"/>
        <end position="135"/>
    </location>
</feature>
<evidence type="ECO:0000259" key="2">
    <source>
        <dbReference type="Pfam" id="PF03364"/>
    </source>
</evidence>
<dbReference type="InterPro" id="IPR023393">
    <property type="entry name" value="START-like_dom_sf"/>
</dbReference>
<name>A0A0N9UWI9_SPHMC</name>